<dbReference type="Proteomes" id="UP000027337">
    <property type="component" value="Unassembled WGS sequence"/>
</dbReference>
<dbReference type="STRING" id="83219.PM02_07760"/>
<evidence type="ECO:0000313" key="1">
    <source>
        <dbReference type="EMBL" id="KAJ03774.1"/>
    </source>
</evidence>
<proteinExistence type="predicted"/>
<comment type="caution">
    <text evidence="1">The sequence shown here is derived from an EMBL/GenBank/DDBJ whole genome shotgun (WGS) entry which is preliminary data.</text>
</comment>
<protein>
    <submittedName>
        <fullName evidence="1">Uncharacterized protein</fullName>
    </submittedName>
</protein>
<sequence>MLASGNGLAQMGKRIGKHMFGMAGLMSALSVGTVAPAEVVAVDEVQNVKQDQSQACSTQTQTQTAAPDAVSPVPETAANAADWIAQDQTVQIHDFEPAEDALVFVWDDSDASVPEPQVHIQEDPEETGQLQVRMGDRVMAQIGGPAPLAEADLALIPLSVARDLGFAPV</sequence>
<dbReference type="EMBL" id="JEMU01000005">
    <property type="protein sequence ID" value="KAJ03774.1"/>
    <property type="molecule type" value="Genomic_DNA"/>
</dbReference>
<gene>
    <name evidence="1" type="ORF">PM02_07760</name>
</gene>
<name>A0A061SVT6_9RHOB</name>
<organism evidence="1 2">
    <name type="scientific">Sulfitobacter mediterraneus</name>
    <dbReference type="NCBI Taxonomy" id="83219"/>
    <lineage>
        <taxon>Bacteria</taxon>
        <taxon>Pseudomonadati</taxon>
        <taxon>Pseudomonadota</taxon>
        <taxon>Alphaproteobacteria</taxon>
        <taxon>Rhodobacterales</taxon>
        <taxon>Roseobacteraceae</taxon>
        <taxon>Sulfitobacter</taxon>
    </lineage>
</organism>
<evidence type="ECO:0000313" key="2">
    <source>
        <dbReference type="Proteomes" id="UP000027337"/>
    </source>
</evidence>
<dbReference type="RefSeq" id="WP_037906965.1">
    <property type="nucleotide sequence ID" value="NZ_JEMU01000005.1"/>
</dbReference>
<accession>A0A061SVT6</accession>
<keyword evidence="2" id="KW-1185">Reference proteome</keyword>
<reference evidence="1 2" key="1">
    <citation type="journal article" date="2014" name="Genome Announc.">
        <title>Draft Genome Sequences of Two Isolates of the Roseobacter Group, Sulfitobacter sp. Strains 3SOLIMAR09 and 1FIGIMAR09, from Harbors of Mallorca Island (Mediterranean Sea).</title>
        <authorList>
            <person name="Mas-Llado M."/>
            <person name="Pina-Villalonga J.M."/>
            <person name="Brunet-Galmes I."/>
            <person name="Nogales B."/>
            <person name="Bosch R."/>
        </authorList>
    </citation>
    <scope>NUCLEOTIDE SEQUENCE [LARGE SCALE GENOMIC DNA]</scope>
    <source>
        <strain evidence="1 2">1FIGIMAR09</strain>
    </source>
</reference>
<dbReference type="AlphaFoldDB" id="A0A061SVT6"/>